<dbReference type="OrthoDB" id="5547497at2759"/>
<dbReference type="Pfam" id="PF03151">
    <property type="entry name" value="TPT"/>
    <property type="match status" value="1"/>
</dbReference>
<dbReference type="Proteomes" id="UP000681722">
    <property type="component" value="Unassembled WGS sequence"/>
</dbReference>
<feature type="transmembrane region" description="Helical" evidence="5">
    <location>
        <begin position="43"/>
        <end position="60"/>
    </location>
</feature>
<dbReference type="GO" id="GO:0016020">
    <property type="term" value="C:membrane"/>
    <property type="evidence" value="ECO:0007669"/>
    <property type="project" value="UniProtKB-SubCell"/>
</dbReference>
<dbReference type="InterPro" id="IPR050186">
    <property type="entry name" value="TPT_transporter"/>
</dbReference>
<evidence type="ECO:0000259" key="6">
    <source>
        <dbReference type="Pfam" id="PF03151"/>
    </source>
</evidence>
<dbReference type="EMBL" id="CAJOBC010088369">
    <property type="protein sequence ID" value="CAF4367787.1"/>
    <property type="molecule type" value="Genomic_DNA"/>
</dbReference>
<feature type="transmembrane region" description="Helical" evidence="5">
    <location>
        <begin position="91"/>
        <end position="113"/>
    </location>
</feature>
<evidence type="ECO:0000256" key="1">
    <source>
        <dbReference type="ARBA" id="ARBA00004141"/>
    </source>
</evidence>
<comment type="subcellular location">
    <subcellularLocation>
        <location evidence="1">Membrane</location>
        <topology evidence="1">Multi-pass membrane protein</topology>
    </subcellularLocation>
</comment>
<feature type="transmembrane region" description="Helical" evidence="5">
    <location>
        <begin position="156"/>
        <end position="178"/>
    </location>
</feature>
<feature type="transmembrane region" description="Helical" evidence="5">
    <location>
        <begin position="67"/>
        <end position="85"/>
    </location>
</feature>
<evidence type="ECO:0000256" key="2">
    <source>
        <dbReference type="ARBA" id="ARBA00022692"/>
    </source>
</evidence>
<dbReference type="Proteomes" id="UP000663829">
    <property type="component" value="Unassembled WGS sequence"/>
</dbReference>
<evidence type="ECO:0000256" key="4">
    <source>
        <dbReference type="ARBA" id="ARBA00023136"/>
    </source>
</evidence>
<sequence>MLRNFTLKSVSIIKILPIAISYSTANVFTNFSLQYNTVGTHQLFKVLTTPTVAILTWYYYNQKYSRIILLTLVPVIIGVCIHSLSDMTLNGIGVLTASIGVLSGSMFQIWIGERQRELELNSQQLLFYQAPVSAIVLIPFVLLNEKIPSYLTFQQHHQLIVIIAISGSIAFSNILSAYCKQKEDYSDKLAATDLKMYKIHYHFLNLLLIIIFQIIIQRL</sequence>
<dbReference type="InterPro" id="IPR004853">
    <property type="entry name" value="Sugar_P_trans_dom"/>
</dbReference>
<keyword evidence="9" id="KW-1185">Reference proteome</keyword>
<keyword evidence="2 5" id="KW-0812">Transmembrane</keyword>
<dbReference type="EMBL" id="CAJNOQ010022840">
    <property type="protein sequence ID" value="CAF1506593.1"/>
    <property type="molecule type" value="Genomic_DNA"/>
</dbReference>
<dbReference type="AlphaFoldDB" id="A0A815THM2"/>
<evidence type="ECO:0000313" key="9">
    <source>
        <dbReference type="Proteomes" id="UP000663829"/>
    </source>
</evidence>
<evidence type="ECO:0000256" key="5">
    <source>
        <dbReference type="SAM" id="Phobius"/>
    </source>
</evidence>
<feature type="domain" description="Sugar phosphate transporter" evidence="6">
    <location>
        <begin position="8"/>
        <end position="177"/>
    </location>
</feature>
<evidence type="ECO:0000256" key="3">
    <source>
        <dbReference type="ARBA" id="ARBA00022989"/>
    </source>
</evidence>
<reference evidence="7" key="1">
    <citation type="submission" date="2021-02" db="EMBL/GenBank/DDBJ databases">
        <authorList>
            <person name="Nowell W R."/>
        </authorList>
    </citation>
    <scope>NUCLEOTIDE SEQUENCE</scope>
</reference>
<dbReference type="PANTHER" id="PTHR11132">
    <property type="entry name" value="SOLUTE CARRIER FAMILY 35"/>
    <property type="match status" value="1"/>
</dbReference>
<evidence type="ECO:0000313" key="7">
    <source>
        <dbReference type="EMBL" id="CAF1506593.1"/>
    </source>
</evidence>
<proteinExistence type="predicted"/>
<comment type="caution">
    <text evidence="7">The sequence shown here is derived from an EMBL/GenBank/DDBJ whole genome shotgun (WGS) entry which is preliminary data.</text>
</comment>
<feature type="transmembrane region" description="Helical" evidence="5">
    <location>
        <begin position="12"/>
        <end position="31"/>
    </location>
</feature>
<accession>A0A815THM2</accession>
<keyword evidence="4 5" id="KW-0472">Membrane</keyword>
<dbReference type="SUPFAM" id="SSF103481">
    <property type="entry name" value="Multidrug resistance efflux transporter EmrE"/>
    <property type="match status" value="1"/>
</dbReference>
<evidence type="ECO:0000313" key="8">
    <source>
        <dbReference type="EMBL" id="CAF4367787.1"/>
    </source>
</evidence>
<organism evidence="7 9">
    <name type="scientific">Didymodactylos carnosus</name>
    <dbReference type="NCBI Taxonomy" id="1234261"/>
    <lineage>
        <taxon>Eukaryota</taxon>
        <taxon>Metazoa</taxon>
        <taxon>Spiralia</taxon>
        <taxon>Gnathifera</taxon>
        <taxon>Rotifera</taxon>
        <taxon>Eurotatoria</taxon>
        <taxon>Bdelloidea</taxon>
        <taxon>Philodinida</taxon>
        <taxon>Philodinidae</taxon>
        <taxon>Didymodactylos</taxon>
    </lineage>
</organism>
<feature type="transmembrane region" description="Helical" evidence="5">
    <location>
        <begin position="199"/>
        <end position="216"/>
    </location>
</feature>
<protein>
    <recommendedName>
        <fullName evidence="6">Sugar phosphate transporter domain-containing protein</fullName>
    </recommendedName>
</protein>
<gene>
    <name evidence="7" type="ORF">GPM918_LOCUS36922</name>
    <name evidence="8" type="ORF">SRO942_LOCUS37676</name>
</gene>
<name>A0A815THM2_9BILA</name>
<dbReference type="InterPro" id="IPR037185">
    <property type="entry name" value="EmrE-like"/>
</dbReference>
<feature type="transmembrane region" description="Helical" evidence="5">
    <location>
        <begin position="125"/>
        <end position="144"/>
    </location>
</feature>
<keyword evidence="3 5" id="KW-1133">Transmembrane helix</keyword>